<evidence type="ECO:0000313" key="3">
    <source>
        <dbReference type="EMBL" id="RXK60632.1"/>
    </source>
</evidence>
<dbReference type="AlphaFoldDB" id="A0A4Q1CJX3"/>
<feature type="chain" id="PRO_5020536319" evidence="1">
    <location>
        <begin position="22"/>
        <end position="555"/>
    </location>
</feature>
<proteinExistence type="predicted"/>
<dbReference type="RefSeq" id="WP_129130593.1">
    <property type="nucleotide sequence ID" value="NZ_SDHW01000002.1"/>
</dbReference>
<dbReference type="OrthoDB" id="9765204at2"/>
<feature type="signal peptide" evidence="1">
    <location>
        <begin position="1"/>
        <end position="21"/>
    </location>
</feature>
<evidence type="ECO:0000313" key="4">
    <source>
        <dbReference type="Proteomes" id="UP000290204"/>
    </source>
</evidence>
<dbReference type="InterPro" id="IPR045351">
    <property type="entry name" value="DUF6531"/>
</dbReference>
<dbReference type="Gene3D" id="2.180.10.10">
    <property type="entry name" value="RHS repeat-associated core"/>
    <property type="match status" value="1"/>
</dbReference>
<evidence type="ECO:0000256" key="1">
    <source>
        <dbReference type="SAM" id="SignalP"/>
    </source>
</evidence>
<name>A0A4Q1CJX3_9BACT</name>
<dbReference type="Proteomes" id="UP000290204">
    <property type="component" value="Unassembled WGS sequence"/>
</dbReference>
<feature type="domain" description="DUF6531" evidence="2">
    <location>
        <begin position="23"/>
        <end position="85"/>
    </location>
</feature>
<dbReference type="EMBL" id="SDHW01000002">
    <property type="protein sequence ID" value="RXK60632.1"/>
    <property type="molecule type" value="Genomic_DNA"/>
</dbReference>
<gene>
    <name evidence="3" type="ORF">ESA94_09215</name>
</gene>
<keyword evidence="4" id="KW-1185">Reference proteome</keyword>
<organism evidence="3 4">
    <name type="scientific">Lacibacter luteus</name>
    <dbReference type="NCBI Taxonomy" id="2508719"/>
    <lineage>
        <taxon>Bacteria</taxon>
        <taxon>Pseudomonadati</taxon>
        <taxon>Bacteroidota</taxon>
        <taxon>Chitinophagia</taxon>
        <taxon>Chitinophagales</taxon>
        <taxon>Chitinophagaceae</taxon>
        <taxon>Lacibacter</taxon>
    </lineage>
</organism>
<keyword evidence="1" id="KW-0732">Signal</keyword>
<dbReference type="Pfam" id="PF20148">
    <property type="entry name" value="DUF6531"/>
    <property type="match status" value="1"/>
</dbReference>
<sequence length="555" mass="63326">MIRTKQVLTALLFFITVSATAGVNIKNGNFYISYTDHDLARFNGMEIMRTYNSKSSEKGLFGIGWGSEIETRLYMIGDGHVLIKEFGAGSPNQFSPAETNEALITQCINQLVKAALQNEDIENNPAAINQFRREMRNNLEARFRKWLFYTDEGLLKPPVITEYSKWESQDLGYQQLTKTTAGFKRTNDDGSYDLFNNRGLFIGRYKADGRLVYSISYNAANRIAQLKDKGGNIFTFTTNKDGRVISIKSRQGTSFYWYEGLALVKTKDIANNTYRHSYDSSFNMTGIHYTNGASMLIEYETTTFFCKKVTEPNGNVSMYEYKTFFDAEGNVNDNHYATLVLSLPKGSVKADSAYYEYEIRDKPDGSSYIYHFIYKKNSELFEELNNEQCEMPDHVLKANMKHLYTYNSNCIPVTYENDTILVKAEIDTAWNKASRMLTTDKRTNSTKEKKITYNSSGNPVRMQEDTVTTTITYSASQKVTRIKQGQTELIYKYDSFDQLSTVTSTGTGELLFVYDKEGALLRKESKKGKATADVIEAAYNRLEKYIAQTGILFDY</sequence>
<protein>
    <submittedName>
        <fullName evidence="3">RHS repeat protein</fullName>
    </submittedName>
</protein>
<accession>A0A4Q1CJX3</accession>
<comment type="caution">
    <text evidence="3">The sequence shown here is derived from an EMBL/GenBank/DDBJ whole genome shotgun (WGS) entry which is preliminary data.</text>
</comment>
<reference evidence="3 4" key="1">
    <citation type="submission" date="2019-01" db="EMBL/GenBank/DDBJ databases">
        <title>Lacibacter sp. strain TTM-7.</title>
        <authorList>
            <person name="Chen W.-M."/>
        </authorList>
    </citation>
    <scope>NUCLEOTIDE SEQUENCE [LARGE SCALE GENOMIC DNA]</scope>
    <source>
        <strain evidence="3 4">TTM-7</strain>
    </source>
</reference>
<evidence type="ECO:0000259" key="2">
    <source>
        <dbReference type="Pfam" id="PF20148"/>
    </source>
</evidence>